<name>A0A921Q3Q5_SORBI</name>
<gene>
    <name evidence="1" type="ORF">BDA96_10G180800</name>
</gene>
<dbReference type="Proteomes" id="UP000807115">
    <property type="component" value="Chromosome 10"/>
</dbReference>
<reference evidence="1" key="1">
    <citation type="journal article" date="2019" name="BMC Genomics">
        <title>A new reference genome for Sorghum bicolor reveals high levels of sequence similarity between sweet and grain genotypes: implications for the genetics of sugar metabolism.</title>
        <authorList>
            <person name="Cooper E.A."/>
            <person name="Brenton Z.W."/>
            <person name="Flinn B.S."/>
            <person name="Jenkins J."/>
            <person name="Shu S."/>
            <person name="Flowers D."/>
            <person name="Luo F."/>
            <person name="Wang Y."/>
            <person name="Xia P."/>
            <person name="Barry K."/>
            <person name="Daum C."/>
            <person name="Lipzen A."/>
            <person name="Yoshinaga Y."/>
            <person name="Schmutz J."/>
            <person name="Saski C."/>
            <person name="Vermerris W."/>
            <person name="Kresovich S."/>
        </authorList>
    </citation>
    <scope>NUCLEOTIDE SEQUENCE</scope>
</reference>
<sequence>MFPLLHHYFSPFTKGRSNHGILKLSGSHRINNGISGQKKIELTKLLQVLFNVCFQRKAFLKKKCERINLQITVHN</sequence>
<evidence type="ECO:0000313" key="1">
    <source>
        <dbReference type="EMBL" id="KAG0514321.1"/>
    </source>
</evidence>
<protein>
    <submittedName>
        <fullName evidence="1">Uncharacterized protein</fullName>
    </submittedName>
</protein>
<evidence type="ECO:0000313" key="2">
    <source>
        <dbReference type="Proteomes" id="UP000807115"/>
    </source>
</evidence>
<accession>A0A921Q3Q5</accession>
<organism evidence="1 2">
    <name type="scientific">Sorghum bicolor</name>
    <name type="common">Sorghum</name>
    <name type="synonym">Sorghum vulgare</name>
    <dbReference type="NCBI Taxonomy" id="4558"/>
    <lineage>
        <taxon>Eukaryota</taxon>
        <taxon>Viridiplantae</taxon>
        <taxon>Streptophyta</taxon>
        <taxon>Embryophyta</taxon>
        <taxon>Tracheophyta</taxon>
        <taxon>Spermatophyta</taxon>
        <taxon>Magnoliopsida</taxon>
        <taxon>Liliopsida</taxon>
        <taxon>Poales</taxon>
        <taxon>Poaceae</taxon>
        <taxon>PACMAD clade</taxon>
        <taxon>Panicoideae</taxon>
        <taxon>Andropogonodae</taxon>
        <taxon>Andropogoneae</taxon>
        <taxon>Sorghinae</taxon>
        <taxon>Sorghum</taxon>
    </lineage>
</organism>
<dbReference type="EMBL" id="CM027689">
    <property type="protein sequence ID" value="KAG0514321.1"/>
    <property type="molecule type" value="Genomic_DNA"/>
</dbReference>
<dbReference type="AlphaFoldDB" id="A0A921Q3Q5"/>
<proteinExistence type="predicted"/>
<comment type="caution">
    <text evidence="1">The sequence shown here is derived from an EMBL/GenBank/DDBJ whole genome shotgun (WGS) entry which is preliminary data.</text>
</comment>
<reference evidence="1" key="2">
    <citation type="submission" date="2020-10" db="EMBL/GenBank/DDBJ databases">
        <authorList>
            <person name="Cooper E.A."/>
            <person name="Brenton Z.W."/>
            <person name="Flinn B.S."/>
            <person name="Jenkins J."/>
            <person name="Shu S."/>
            <person name="Flowers D."/>
            <person name="Luo F."/>
            <person name="Wang Y."/>
            <person name="Xia P."/>
            <person name="Barry K."/>
            <person name="Daum C."/>
            <person name="Lipzen A."/>
            <person name="Yoshinaga Y."/>
            <person name="Schmutz J."/>
            <person name="Saski C."/>
            <person name="Vermerris W."/>
            <person name="Kresovich S."/>
        </authorList>
    </citation>
    <scope>NUCLEOTIDE SEQUENCE</scope>
</reference>